<dbReference type="OrthoDB" id="9782229at2"/>
<evidence type="ECO:0000259" key="6">
    <source>
        <dbReference type="PROSITE" id="PS51123"/>
    </source>
</evidence>
<evidence type="ECO:0000256" key="1">
    <source>
        <dbReference type="ARBA" id="ARBA00004442"/>
    </source>
</evidence>
<sequence length="211" mass="22205">MKYFKLPILTAAVTSVALLGCANSSNTQKGAGIGAVIGAVAGKATGDHDKSRYAWGAAIGAIAGSAIGAYMDQQEQAFKKELADSGVDVVRDGDQLKLIMPGNLTFDSGSSIVKSNFHPILNDVAVVLKKFDKTKLSIEGHTDSTGDALYNQSLSEARANSVAHYLSQQNVADQRLRTIGMGESSPVASNQTAAARSQNRRVELRIIPVAK</sequence>
<feature type="signal peptide" evidence="5">
    <location>
        <begin position="1"/>
        <end position="22"/>
    </location>
</feature>
<protein>
    <submittedName>
        <fullName evidence="7">OmpA/MotB domain-containing protein</fullName>
    </submittedName>
</protein>
<dbReference type="InterPro" id="IPR006664">
    <property type="entry name" value="OMP_bac"/>
</dbReference>
<dbReference type="InterPro" id="IPR050330">
    <property type="entry name" value="Bact_OuterMem_StrucFunc"/>
</dbReference>
<dbReference type="GO" id="GO:0009279">
    <property type="term" value="C:cell outer membrane"/>
    <property type="evidence" value="ECO:0007669"/>
    <property type="project" value="UniProtKB-SubCell"/>
</dbReference>
<dbReference type="PANTHER" id="PTHR30329">
    <property type="entry name" value="STATOR ELEMENT OF FLAGELLAR MOTOR COMPLEX"/>
    <property type="match status" value="1"/>
</dbReference>
<evidence type="ECO:0000313" key="8">
    <source>
        <dbReference type="Proteomes" id="UP000019276"/>
    </source>
</evidence>
<dbReference type="CDD" id="cd07185">
    <property type="entry name" value="OmpA_C-like"/>
    <property type="match status" value="1"/>
</dbReference>
<dbReference type="SUPFAM" id="SSF103088">
    <property type="entry name" value="OmpA-like"/>
    <property type="match status" value="1"/>
</dbReference>
<accession>W7QG10</accession>
<evidence type="ECO:0000256" key="3">
    <source>
        <dbReference type="ARBA" id="ARBA00023237"/>
    </source>
</evidence>
<feature type="domain" description="OmpA-like" evidence="6">
    <location>
        <begin position="93"/>
        <end position="210"/>
    </location>
</feature>
<dbReference type="Gene3D" id="3.30.1330.60">
    <property type="entry name" value="OmpA-like domain"/>
    <property type="match status" value="1"/>
</dbReference>
<dbReference type="STRING" id="1328313.DS2_06081"/>
<dbReference type="RefSeq" id="WP_035013792.1">
    <property type="nucleotide sequence ID" value="NZ_ARZY01000008.1"/>
</dbReference>
<keyword evidence="2 4" id="KW-0472">Membrane</keyword>
<gene>
    <name evidence="7" type="ORF">DS2_06081</name>
</gene>
<dbReference type="PATRIC" id="fig|1328313.3.peg.1248"/>
<feature type="chain" id="PRO_5004897970" evidence="5">
    <location>
        <begin position="23"/>
        <end position="211"/>
    </location>
</feature>
<dbReference type="EMBL" id="ARZY01000008">
    <property type="protein sequence ID" value="EWH10836.1"/>
    <property type="molecule type" value="Genomic_DNA"/>
</dbReference>
<dbReference type="InterPro" id="IPR006665">
    <property type="entry name" value="OmpA-like"/>
</dbReference>
<evidence type="ECO:0000256" key="2">
    <source>
        <dbReference type="ARBA" id="ARBA00023136"/>
    </source>
</evidence>
<dbReference type="InterPro" id="IPR036737">
    <property type="entry name" value="OmpA-like_sf"/>
</dbReference>
<comment type="caution">
    <text evidence="7">The sequence shown here is derived from an EMBL/GenBank/DDBJ whole genome shotgun (WGS) entry which is preliminary data.</text>
</comment>
<dbReference type="PROSITE" id="PS51123">
    <property type="entry name" value="OMPA_2"/>
    <property type="match status" value="1"/>
</dbReference>
<dbReference type="PANTHER" id="PTHR30329:SF21">
    <property type="entry name" value="LIPOPROTEIN YIAD-RELATED"/>
    <property type="match status" value="1"/>
</dbReference>
<dbReference type="InterPro" id="IPR027367">
    <property type="entry name" value="Gly-zipper_YMGG"/>
</dbReference>
<keyword evidence="5" id="KW-0732">Signal</keyword>
<dbReference type="Pfam" id="PF13441">
    <property type="entry name" value="Gly-zipper_YMGG"/>
    <property type="match status" value="1"/>
</dbReference>
<keyword evidence="8" id="KW-1185">Reference proteome</keyword>
<evidence type="ECO:0000256" key="5">
    <source>
        <dbReference type="SAM" id="SignalP"/>
    </source>
</evidence>
<organism evidence="7 8">
    <name type="scientific">Catenovulum agarivorans DS-2</name>
    <dbReference type="NCBI Taxonomy" id="1328313"/>
    <lineage>
        <taxon>Bacteria</taxon>
        <taxon>Pseudomonadati</taxon>
        <taxon>Pseudomonadota</taxon>
        <taxon>Gammaproteobacteria</taxon>
        <taxon>Alteromonadales</taxon>
        <taxon>Alteromonadaceae</taxon>
        <taxon>Catenovulum</taxon>
    </lineage>
</organism>
<evidence type="ECO:0000256" key="4">
    <source>
        <dbReference type="PROSITE-ProRule" id="PRU00473"/>
    </source>
</evidence>
<proteinExistence type="predicted"/>
<dbReference type="Pfam" id="PF00691">
    <property type="entry name" value="OmpA"/>
    <property type="match status" value="1"/>
</dbReference>
<dbReference type="PRINTS" id="PR01021">
    <property type="entry name" value="OMPADOMAIN"/>
</dbReference>
<dbReference type="eggNOG" id="COG2885">
    <property type="taxonomic scope" value="Bacteria"/>
</dbReference>
<keyword evidence="3" id="KW-0998">Cell outer membrane</keyword>
<comment type="subcellular location">
    <subcellularLocation>
        <location evidence="1">Cell outer membrane</location>
    </subcellularLocation>
</comment>
<reference evidence="7 8" key="1">
    <citation type="journal article" date="2014" name="Genome Announc.">
        <title>Draft Genome Sequence of the Agar-Degrading Bacterium Catenovulum sp. Strain DS-2, Isolated from Intestines of Haliotis diversicolor.</title>
        <authorList>
            <person name="Shan D."/>
            <person name="Li X."/>
            <person name="Gu Z."/>
            <person name="Wei G."/>
            <person name="Gao Z."/>
            <person name="Shao Z."/>
        </authorList>
    </citation>
    <scope>NUCLEOTIDE SEQUENCE [LARGE SCALE GENOMIC DNA]</scope>
    <source>
        <strain evidence="7 8">DS-2</strain>
    </source>
</reference>
<evidence type="ECO:0000313" key="7">
    <source>
        <dbReference type="EMBL" id="EWH10836.1"/>
    </source>
</evidence>
<name>W7QG10_9ALTE</name>
<dbReference type="AlphaFoldDB" id="W7QG10"/>
<dbReference type="PROSITE" id="PS51257">
    <property type="entry name" value="PROKAR_LIPOPROTEIN"/>
    <property type="match status" value="1"/>
</dbReference>
<dbReference type="Proteomes" id="UP000019276">
    <property type="component" value="Unassembled WGS sequence"/>
</dbReference>